<dbReference type="InParanoid" id="F4RKN0"/>
<keyword evidence="2" id="KW-1185">Reference proteome</keyword>
<dbReference type="RefSeq" id="XP_007409564.1">
    <property type="nucleotide sequence ID" value="XM_007409502.1"/>
</dbReference>
<evidence type="ECO:0000313" key="1">
    <source>
        <dbReference type="EMBL" id="EGG07122.1"/>
    </source>
</evidence>
<dbReference type="OrthoDB" id="3254696at2759"/>
<sequence>MVGGAWAETTLQGYSSAVAKFKEYIEDQNKDWTKAIPVKAIDIYGWLVFELGNWQPNSPPLS</sequence>
<dbReference type="HOGENOM" id="CLU_2904670_0_0_1"/>
<dbReference type="GeneID" id="18929011"/>
<protein>
    <submittedName>
        <fullName evidence="1">Uncharacterized protein</fullName>
    </submittedName>
</protein>
<organism evidence="2">
    <name type="scientific">Melampsora larici-populina (strain 98AG31 / pathotype 3-4-7)</name>
    <name type="common">Poplar leaf rust fungus</name>
    <dbReference type="NCBI Taxonomy" id="747676"/>
    <lineage>
        <taxon>Eukaryota</taxon>
        <taxon>Fungi</taxon>
        <taxon>Dikarya</taxon>
        <taxon>Basidiomycota</taxon>
        <taxon>Pucciniomycotina</taxon>
        <taxon>Pucciniomycetes</taxon>
        <taxon>Pucciniales</taxon>
        <taxon>Melampsoraceae</taxon>
        <taxon>Melampsora</taxon>
    </lineage>
</organism>
<dbReference type="KEGG" id="mlr:MELLADRAFT_56009"/>
<proteinExistence type="predicted"/>
<dbReference type="EMBL" id="GL883105">
    <property type="protein sequence ID" value="EGG07122.1"/>
    <property type="molecule type" value="Genomic_DNA"/>
</dbReference>
<name>F4RKN0_MELLP</name>
<accession>F4RKN0</accession>
<reference evidence="2" key="1">
    <citation type="journal article" date="2011" name="Proc. Natl. Acad. Sci. U.S.A.">
        <title>Obligate biotrophy features unraveled by the genomic analysis of rust fungi.</title>
        <authorList>
            <person name="Duplessis S."/>
            <person name="Cuomo C.A."/>
            <person name="Lin Y.-C."/>
            <person name="Aerts A."/>
            <person name="Tisserant E."/>
            <person name="Veneault-Fourrey C."/>
            <person name="Joly D.L."/>
            <person name="Hacquard S."/>
            <person name="Amselem J."/>
            <person name="Cantarel B.L."/>
            <person name="Chiu R."/>
            <person name="Coutinho P.M."/>
            <person name="Feau N."/>
            <person name="Field M."/>
            <person name="Frey P."/>
            <person name="Gelhaye E."/>
            <person name="Goldberg J."/>
            <person name="Grabherr M.G."/>
            <person name="Kodira C.D."/>
            <person name="Kohler A."/>
            <person name="Kuees U."/>
            <person name="Lindquist E.A."/>
            <person name="Lucas S.M."/>
            <person name="Mago R."/>
            <person name="Mauceli E."/>
            <person name="Morin E."/>
            <person name="Murat C."/>
            <person name="Pangilinan J.L."/>
            <person name="Park R."/>
            <person name="Pearson M."/>
            <person name="Quesneville H."/>
            <person name="Rouhier N."/>
            <person name="Sakthikumar S."/>
            <person name="Salamov A.A."/>
            <person name="Schmutz J."/>
            <person name="Selles B."/>
            <person name="Shapiro H."/>
            <person name="Tanguay P."/>
            <person name="Tuskan G.A."/>
            <person name="Henrissat B."/>
            <person name="Van de Peer Y."/>
            <person name="Rouze P."/>
            <person name="Ellis J.G."/>
            <person name="Dodds P.N."/>
            <person name="Schein J.E."/>
            <person name="Zhong S."/>
            <person name="Hamelin R.C."/>
            <person name="Grigoriev I.V."/>
            <person name="Szabo L.J."/>
            <person name="Martin F."/>
        </authorList>
    </citation>
    <scope>NUCLEOTIDE SEQUENCE [LARGE SCALE GENOMIC DNA]</scope>
    <source>
        <strain evidence="2">98AG31 / pathotype 3-4-7</strain>
    </source>
</reference>
<evidence type="ECO:0000313" key="2">
    <source>
        <dbReference type="Proteomes" id="UP000001072"/>
    </source>
</evidence>
<dbReference type="VEuPathDB" id="FungiDB:MELLADRAFT_56009"/>
<dbReference type="Proteomes" id="UP000001072">
    <property type="component" value="Unassembled WGS sequence"/>
</dbReference>
<gene>
    <name evidence="1" type="ORF">MELLADRAFT_56009</name>
</gene>
<dbReference type="AlphaFoldDB" id="F4RKN0"/>